<dbReference type="Pfam" id="PF13473">
    <property type="entry name" value="Cupredoxin_1"/>
    <property type="match status" value="1"/>
</dbReference>
<evidence type="ECO:0000256" key="1">
    <source>
        <dbReference type="SAM" id="SignalP"/>
    </source>
</evidence>
<sequence>MLRRNSMFTRFVAKAMSVAVLVSLVAFTVACGGKDNVPDDSGAQTSTAPESRSVVLYQFRYQPSSLTIPAGTTVTFKNRDPERHNISIAALNVDQNLDANQEWSYTFNTTGEFAASNRFNDRMQLTIIVE</sequence>
<dbReference type="InterPro" id="IPR008972">
    <property type="entry name" value="Cupredoxin"/>
</dbReference>
<gene>
    <name evidence="3" type="ORF">DL240_15120</name>
</gene>
<dbReference type="PROSITE" id="PS51257">
    <property type="entry name" value="PROKAR_LIPOPROTEIN"/>
    <property type="match status" value="1"/>
</dbReference>
<feature type="chain" id="PRO_5016429819" description="EfeO-type cupredoxin-like domain-containing protein" evidence="1">
    <location>
        <begin position="31"/>
        <end position="130"/>
    </location>
</feature>
<keyword evidence="4" id="KW-1185">Reference proteome</keyword>
<protein>
    <recommendedName>
        <fullName evidence="2">EfeO-type cupredoxin-like domain-containing protein</fullName>
    </recommendedName>
</protein>
<dbReference type="Gene3D" id="2.60.40.420">
    <property type="entry name" value="Cupredoxins - blue copper proteins"/>
    <property type="match status" value="1"/>
</dbReference>
<feature type="domain" description="EfeO-type cupredoxin-like" evidence="2">
    <location>
        <begin position="48"/>
        <end position="129"/>
    </location>
</feature>
<dbReference type="Proteomes" id="UP000249169">
    <property type="component" value="Unassembled WGS sequence"/>
</dbReference>
<proteinExistence type="predicted"/>
<dbReference type="AlphaFoldDB" id="A0A328C7F2"/>
<evidence type="ECO:0000313" key="3">
    <source>
        <dbReference type="EMBL" id="RAL20999.1"/>
    </source>
</evidence>
<organism evidence="3 4">
    <name type="scientific">Lujinxingia litoralis</name>
    <dbReference type="NCBI Taxonomy" id="2211119"/>
    <lineage>
        <taxon>Bacteria</taxon>
        <taxon>Deltaproteobacteria</taxon>
        <taxon>Bradymonadales</taxon>
        <taxon>Lujinxingiaceae</taxon>
        <taxon>Lujinxingia</taxon>
    </lineage>
</organism>
<evidence type="ECO:0000313" key="4">
    <source>
        <dbReference type="Proteomes" id="UP000249169"/>
    </source>
</evidence>
<accession>A0A328C7F2</accession>
<name>A0A328C7F2_9DELT</name>
<evidence type="ECO:0000259" key="2">
    <source>
        <dbReference type="Pfam" id="PF13473"/>
    </source>
</evidence>
<comment type="caution">
    <text evidence="3">The sequence shown here is derived from an EMBL/GenBank/DDBJ whole genome shotgun (WGS) entry which is preliminary data.</text>
</comment>
<keyword evidence="1" id="KW-0732">Signal</keyword>
<dbReference type="InterPro" id="IPR028096">
    <property type="entry name" value="EfeO_Cupredoxin"/>
</dbReference>
<dbReference type="SUPFAM" id="SSF49503">
    <property type="entry name" value="Cupredoxins"/>
    <property type="match status" value="1"/>
</dbReference>
<feature type="signal peptide" evidence="1">
    <location>
        <begin position="1"/>
        <end position="30"/>
    </location>
</feature>
<dbReference type="EMBL" id="QHKO01000007">
    <property type="protein sequence ID" value="RAL20999.1"/>
    <property type="molecule type" value="Genomic_DNA"/>
</dbReference>
<reference evidence="3 4" key="1">
    <citation type="submission" date="2018-05" db="EMBL/GenBank/DDBJ databases">
        <title>Lujinxingia marina gen. nov. sp. nov., a new facultative anaerobic member of the class Deltaproteobacteria, and proposal of Lujinxingaceae fam. nov.</title>
        <authorList>
            <person name="Li C.-M."/>
        </authorList>
    </citation>
    <scope>NUCLEOTIDE SEQUENCE [LARGE SCALE GENOMIC DNA]</scope>
    <source>
        <strain evidence="3 4">B210</strain>
    </source>
</reference>